<protein>
    <submittedName>
        <fullName evidence="10">Zinc finger protein 346-like</fullName>
    </submittedName>
</protein>
<feature type="transmembrane region" description="Helical" evidence="7">
    <location>
        <begin position="115"/>
        <end position="137"/>
    </location>
</feature>
<evidence type="ECO:0000256" key="5">
    <source>
        <dbReference type="ARBA" id="ARBA00022833"/>
    </source>
</evidence>
<evidence type="ECO:0000256" key="7">
    <source>
        <dbReference type="SAM" id="Phobius"/>
    </source>
</evidence>
<evidence type="ECO:0000256" key="4">
    <source>
        <dbReference type="ARBA" id="ARBA00022771"/>
    </source>
</evidence>
<evidence type="ECO:0000313" key="9">
    <source>
        <dbReference type="Proteomes" id="UP000695000"/>
    </source>
</evidence>
<name>A0ABM1M9V6_NICVS</name>
<sequence>MSGEIRNPIEEIHFEPDGLHVTQEKENVNKLIDLKRKVYTCDLCGIKVTSNNVLRRHIEGRKHLMRVEREGKTFECQLCEIIANSQTQLDAHLRSSKHKNRLYKKEHANEMMHKGVWLIIFCVACIFLNFLLLFKVIL</sequence>
<dbReference type="PANTHER" id="PTHR46144:SF6">
    <property type="entry name" value="C2H2-TYPE DOMAIN-CONTAINING PROTEIN"/>
    <property type="match status" value="1"/>
</dbReference>
<evidence type="ECO:0000313" key="10">
    <source>
        <dbReference type="RefSeq" id="XP_017771356.1"/>
    </source>
</evidence>
<evidence type="ECO:0000259" key="8">
    <source>
        <dbReference type="PROSITE" id="PS00028"/>
    </source>
</evidence>
<dbReference type="InterPro" id="IPR013087">
    <property type="entry name" value="Znf_C2H2_type"/>
</dbReference>
<dbReference type="SMART" id="SM00355">
    <property type="entry name" value="ZnF_C2H2"/>
    <property type="match status" value="2"/>
</dbReference>
<keyword evidence="3" id="KW-0677">Repeat</keyword>
<dbReference type="PROSITE" id="PS00028">
    <property type="entry name" value="ZINC_FINGER_C2H2_1"/>
    <property type="match status" value="1"/>
</dbReference>
<evidence type="ECO:0000256" key="2">
    <source>
        <dbReference type="ARBA" id="ARBA00022723"/>
    </source>
</evidence>
<proteinExistence type="predicted"/>
<keyword evidence="6" id="KW-0539">Nucleus</keyword>
<dbReference type="RefSeq" id="XP_017771356.1">
    <property type="nucleotide sequence ID" value="XM_017915867.1"/>
</dbReference>
<keyword evidence="5" id="KW-0862">Zinc</keyword>
<keyword evidence="9" id="KW-1185">Reference proteome</keyword>
<organism evidence="9 10">
    <name type="scientific">Nicrophorus vespilloides</name>
    <name type="common">Boreal carrion beetle</name>
    <dbReference type="NCBI Taxonomy" id="110193"/>
    <lineage>
        <taxon>Eukaryota</taxon>
        <taxon>Metazoa</taxon>
        <taxon>Ecdysozoa</taxon>
        <taxon>Arthropoda</taxon>
        <taxon>Hexapoda</taxon>
        <taxon>Insecta</taxon>
        <taxon>Pterygota</taxon>
        <taxon>Neoptera</taxon>
        <taxon>Endopterygota</taxon>
        <taxon>Coleoptera</taxon>
        <taxon>Polyphaga</taxon>
        <taxon>Staphyliniformia</taxon>
        <taxon>Silphidae</taxon>
        <taxon>Nicrophorinae</taxon>
        <taxon>Nicrophorus</taxon>
    </lineage>
</organism>
<feature type="domain" description="C2H2-type" evidence="8">
    <location>
        <begin position="41"/>
        <end position="63"/>
    </location>
</feature>
<dbReference type="PANTHER" id="PTHR46144">
    <property type="entry name" value="ZINC FINGER PROTEIN 385B-LIKE"/>
    <property type="match status" value="1"/>
</dbReference>
<evidence type="ECO:0000256" key="1">
    <source>
        <dbReference type="ARBA" id="ARBA00004123"/>
    </source>
</evidence>
<dbReference type="Gene3D" id="3.30.160.60">
    <property type="entry name" value="Classic Zinc Finger"/>
    <property type="match status" value="2"/>
</dbReference>
<dbReference type="InterPro" id="IPR003604">
    <property type="entry name" value="Matrin/U1-like-C_Znf_C2H2"/>
</dbReference>
<dbReference type="InterPro" id="IPR051868">
    <property type="entry name" value="ZN346_ZMAT4"/>
</dbReference>
<dbReference type="Proteomes" id="UP000695000">
    <property type="component" value="Unplaced"/>
</dbReference>
<accession>A0ABM1M9V6</accession>
<keyword evidence="7" id="KW-0812">Transmembrane</keyword>
<keyword evidence="7" id="KW-1133">Transmembrane helix</keyword>
<dbReference type="SUPFAM" id="SSF57667">
    <property type="entry name" value="beta-beta-alpha zinc fingers"/>
    <property type="match status" value="2"/>
</dbReference>
<comment type="subcellular location">
    <subcellularLocation>
        <location evidence="1">Nucleus</location>
    </subcellularLocation>
</comment>
<keyword evidence="2" id="KW-0479">Metal-binding</keyword>
<dbReference type="GeneID" id="108558838"/>
<reference evidence="10" key="1">
    <citation type="submission" date="2025-08" db="UniProtKB">
        <authorList>
            <consortium name="RefSeq"/>
        </authorList>
    </citation>
    <scope>IDENTIFICATION</scope>
    <source>
        <tissue evidence="10">Whole Larva</tissue>
    </source>
</reference>
<dbReference type="SMART" id="SM00451">
    <property type="entry name" value="ZnF_U1"/>
    <property type="match status" value="2"/>
</dbReference>
<keyword evidence="4" id="KW-0863">Zinc-finger</keyword>
<evidence type="ECO:0000256" key="6">
    <source>
        <dbReference type="ARBA" id="ARBA00023242"/>
    </source>
</evidence>
<gene>
    <name evidence="10" type="primary">LOC108558838</name>
</gene>
<dbReference type="Pfam" id="PF12874">
    <property type="entry name" value="zf-met"/>
    <property type="match status" value="2"/>
</dbReference>
<evidence type="ECO:0000256" key="3">
    <source>
        <dbReference type="ARBA" id="ARBA00022737"/>
    </source>
</evidence>
<dbReference type="InterPro" id="IPR036236">
    <property type="entry name" value="Znf_C2H2_sf"/>
</dbReference>
<keyword evidence="7" id="KW-0472">Membrane</keyword>